<sequence>MGKYVLEVCADCVESAIAAEKGGADRIELCSNLVIGGVTPGQALFKLVRKYTDIRVRVLLRPRYGDYCYNDYEFEQLKEELQMYRELGASGAVVGMLNPDGTLDTGRMSELVKAAGNMDVALHRCFDVCKDPYKALEEAVSIGMKTILTSGQKETGLDGRDVLAKLEEKSAGRIEILAAGGIQAGVIEKLVPAAGITSFHMSGKQEVESAMQFRMEGASMGLPERNEYLLWKTSEEAVRQAAAVLHKMCG</sequence>
<dbReference type="PANTHER" id="PTHR12598">
    <property type="entry name" value="COPPER HOMEOSTASIS PROTEIN CUTC"/>
    <property type="match status" value="1"/>
</dbReference>
<protein>
    <recommendedName>
        <fullName evidence="2">PF03932 family protein CutC</fullName>
    </recommendedName>
</protein>
<keyword evidence="2" id="KW-0963">Cytoplasm</keyword>
<dbReference type="GO" id="GO:0005507">
    <property type="term" value="F:copper ion binding"/>
    <property type="evidence" value="ECO:0007669"/>
    <property type="project" value="TreeGrafter"/>
</dbReference>
<dbReference type="GO" id="GO:0005737">
    <property type="term" value="C:cytoplasm"/>
    <property type="evidence" value="ECO:0007669"/>
    <property type="project" value="UniProtKB-SubCell"/>
</dbReference>
<dbReference type="OrthoDB" id="9815677at2"/>
<gene>
    <name evidence="2 3" type="primary">cutC</name>
    <name evidence="3" type="ORF">ERS852491_03681</name>
</gene>
<dbReference type="RefSeq" id="WP_087148833.1">
    <property type="nucleotide sequence ID" value="NZ_CYZU01000042.1"/>
</dbReference>
<dbReference type="PANTHER" id="PTHR12598:SF0">
    <property type="entry name" value="COPPER HOMEOSTASIS PROTEIN CUTC HOMOLOG"/>
    <property type="match status" value="1"/>
</dbReference>
<name>A0A174IX62_9FIRM</name>
<dbReference type="Pfam" id="PF03932">
    <property type="entry name" value="CutC"/>
    <property type="match status" value="1"/>
</dbReference>
<accession>A0A174IX62</accession>
<comment type="similarity">
    <text evidence="1 2">Belongs to the CutC family.</text>
</comment>
<evidence type="ECO:0000256" key="2">
    <source>
        <dbReference type="HAMAP-Rule" id="MF_00795"/>
    </source>
</evidence>
<evidence type="ECO:0000313" key="4">
    <source>
        <dbReference type="Proteomes" id="UP000095544"/>
    </source>
</evidence>
<dbReference type="SUPFAM" id="SSF110395">
    <property type="entry name" value="CutC-like"/>
    <property type="match status" value="1"/>
</dbReference>
<dbReference type="InterPro" id="IPR036822">
    <property type="entry name" value="CutC-like_dom_sf"/>
</dbReference>
<comment type="caution">
    <text evidence="2">Once thought to be involved in copper homeostasis, experiments in E.coli have shown this is not the case.</text>
</comment>
<dbReference type="EMBL" id="CYZU01000042">
    <property type="protein sequence ID" value="CUO90636.1"/>
    <property type="molecule type" value="Genomic_DNA"/>
</dbReference>
<dbReference type="AlphaFoldDB" id="A0A174IX62"/>
<dbReference type="InterPro" id="IPR005627">
    <property type="entry name" value="CutC-like"/>
</dbReference>
<comment type="subcellular location">
    <subcellularLocation>
        <location evidence="2">Cytoplasm</location>
    </subcellularLocation>
</comment>
<dbReference type="Gene3D" id="3.20.20.380">
    <property type="entry name" value="Copper homeostasis (CutC) domain"/>
    <property type="match status" value="1"/>
</dbReference>
<dbReference type="STRING" id="39482.ERS852491_03681"/>
<evidence type="ECO:0000256" key="1">
    <source>
        <dbReference type="ARBA" id="ARBA00007768"/>
    </source>
</evidence>
<dbReference type="HAMAP" id="MF_00795">
    <property type="entry name" value="CutC"/>
    <property type="match status" value="1"/>
</dbReference>
<evidence type="ECO:0000313" key="3">
    <source>
        <dbReference type="EMBL" id="CUO90636.1"/>
    </source>
</evidence>
<organism evidence="3 4">
    <name type="scientific">Faecalicatena contorta</name>
    <dbReference type="NCBI Taxonomy" id="39482"/>
    <lineage>
        <taxon>Bacteria</taxon>
        <taxon>Bacillati</taxon>
        <taxon>Bacillota</taxon>
        <taxon>Clostridia</taxon>
        <taxon>Lachnospirales</taxon>
        <taxon>Lachnospiraceae</taxon>
        <taxon>Faecalicatena</taxon>
    </lineage>
</organism>
<reference evidence="3 4" key="1">
    <citation type="submission" date="2015-09" db="EMBL/GenBank/DDBJ databases">
        <authorList>
            <consortium name="Pathogen Informatics"/>
        </authorList>
    </citation>
    <scope>NUCLEOTIDE SEQUENCE [LARGE SCALE GENOMIC DNA]</scope>
    <source>
        <strain evidence="3 4">2789STDY5834876</strain>
    </source>
</reference>
<proteinExistence type="inferred from homology"/>
<dbReference type="Proteomes" id="UP000095544">
    <property type="component" value="Unassembled WGS sequence"/>
</dbReference>